<dbReference type="PIRSF" id="PIRSF006806">
    <property type="entry name" value="FTHF_cligase"/>
    <property type="match status" value="1"/>
</dbReference>
<reference evidence="7 8" key="1">
    <citation type="submission" date="2019-09" db="EMBL/GenBank/DDBJ databases">
        <title>The hologenome of the rock-dwelling lichen Lasallia pustulata.</title>
        <authorList>
            <person name="Greshake Tzovaras B."/>
            <person name="Segers F."/>
            <person name="Bicker A."/>
            <person name="Dal Grande F."/>
            <person name="Otte J."/>
            <person name="Hankeln T."/>
            <person name="Schmitt I."/>
            <person name="Ebersberger I."/>
        </authorList>
    </citation>
    <scope>NUCLEOTIDE SEQUENCE [LARGE SCALE GENOMIC DNA]</scope>
    <source>
        <strain evidence="7">A1-1</strain>
    </source>
</reference>
<gene>
    <name evidence="7" type="ORF">FRX48_01369</name>
</gene>
<dbReference type="GO" id="GO:0005739">
    <property type="term" value="C:mitochondrion"/>
    <property type="evidence" value="ECO:0007669"/>
    <property type="project" value="TreeGrafter"/>
</dbReference>
<evidence type="ECO:0000256" key="6">
    <source>
        <dbReference type="PIRSR" id="PIRSR006806-1"/>
    </source>
</evidence>
<comment type="similarity">
    <text evidence="1">Belongs to the 5-formyltetrahydrofolate cyclo-ligase family.</text>
</comment>
<dbReference type="InterPro" id="IPR024185">
    <property type="entry name" value="FTHF_cligase-like_sf"/>
</dbReference>
<proteinExistence type="inferred from homology"/>
<organism evidence="7 8">
    <name type="scientific">Lasallia pustulata</name>
    <dbReference type="NCBI Taxonomy" id="136370"/>
    <lineage>
        <taxon>Eukaryota</taxon>
        <taxon>Fungi</taxon>
        <taxon>Dikarya</taxon>
        <taxon>Ascomycota</taxon>
        <taxon>Pezizomycotina</taxon>
        <taxon>Lecanoromycetes</taxon>
        <taxon>OSLEUM clade</taxon>
        <taxon>Umbilicariomycetidae</taxon>
        <taxon>Umbilicariales</taxon>
        <taxon>Umbilicariaceae</taxon>
        <taxon>Lasallia</taxon>
    </lineage>
</organism>
<dbReference type="InterPro" id="IPR037171">
    <property type="entry name" value="NagB/RpiA_transferase-like"/>
</dbReference>
<evidence type="ECO:0000256" key="4">
    <source>
        <dbReference type="ARBA" id="ARBA00036539"/>
    </source>
</evidence>
<dbReference type="InterPro" id="IPR002698">
    <property type="entry name" value="FTHF_cligase"/>
</dbReference>
<evidence type="ECO:0000313" key="7">
    <source>
        <dbReference type="EMBL" id="KAA6414619.1"/>
    </source>
</evidence>
<keyword evidence="3 6" id="KW-0067">ATP-binding</keyword>
<keyword evidence="2 6" id="KW-0547">Nucleotide-binding</keyword>
<evidence type="ECO:0000256" key="2">
    <source>
        <dbReference type="ARBA" id="ARBA00022741"/>
    </source>
</evidence>
<dbReference type="GO" id="GO:0005524">
    <property type="term" value="F:ATP binding"/>
    <property type="evidence" value="ECO:0007669"/>
    <property type="project" value="UniProtKB-KW"/>
</dbReference>
<dbReference type="PANTHER" id="PTHR23407:SF1">
    <property type="entry name" value="5-FORMYLTETRAHYDROFOLATE CYCLO-LIGASE"/>
    <property type="match status" value="1"/>
</dbReference>
<dbReference type="GO" id="GO:0030272">
    <property type="term" value="F:5-formyltetrahydrofolate cyclo-ligase activity"/>
    <property type="evidence" value="ECO:0007669"/>
    <property type="project" value="UniProtKB-EC"/>
</dbReference>
<comment type="caution">
    <text evidence="7">The sequence shown here is derived from an EMBL/GenBank/DDBJ whole genome shotgun (WGS) entry which is preliminary data.</text>
</comment>
<dbReference type="PANTHER" id="PTHR23407">
    <property type="entry name" value="ATPASE INHIBITOR/5-FORMYLTETRAHYDROFOLATE CYCLO-LIGASE"/>
    <property type="match status" value="1"/>
</dbReference>
<feature type="binding site" evidence="6">
    <location>
        <position position="58"/>
    </location>
    <ligand>
        <name>substrate</name>
    </ligand>
</feature>
<evidence type="ECO:0000256" key="5">
    <source>
        <dbReference type="ARBA" id="ARBA00038966"/>
    </source>
</evidence>
<dbReference type="Gene3D" id="3.40.50.10420">
    <property type="entry name" value="NagB/RpiA/CoA transferase-like"/>
    <property type="match status" value="1"/>
</dbReference>
<accession>A0A5M8PXW4</accession>
<dbReference type="Proteomes" id="UP000324767">
    <property type="component" value="Unassembled WGS sequence"/>
</dbReference>
<evidence type="ECO:0000256" key="1">
    <source>
        <dbReference type="ARBA" id="ARBA00010638"/>
    </source>
</evidence>
<dbReference type="EC" id="6.3.3.2" evidence="5"/>
<dbReference type="EMBL" id="VXIT01000002">
    <property type="protein sequence ID" value="KAA6414619.1"/>
    <property type="molecule type" value="Genomic_DNA"/>
</dbReference>
<dbReference type="Pfam" id="PF01812">
    <property type="entry name" value="5-FTHF_cyc-lig"/>
    <property type="match status" value="1"/>
</dbReference>
<dbReference type="GO" id="GO:0009396">
    <property type="term" value="P:folic acid-containing compound biosynthetic process"/>
    <property type="evidence" value="ECO:0007669"/>
    <property type="project" value="TreeGrafter"/>
</dbReference>
<feature type="binding site" evidence="6">
    <location>
        <begin position="173"/>
        <end position="181"/>
    </location>
    <ligand>
        <name>ATP</name>
        <dbReference type="ChEBI" id="CHEBI:30616"/>
    </ligand>
</feature>
<dbReference type="AlphaFoldDB" id="A0A5M8PXW4"/>
<sequence>MDDDMTTLKIAKQELRKTLRRRLSHVPTEAVTQQSRAIVDILFSLPEYQAAQRISIYLSMPSGEVSTVPIVQDALRHGKKVFVPYIHHLATPEPGGARKVMDMVSLLDWADYEALERDAWGIPTPTLDSIARRERCLGDAGSLGGEQGRGEGSGWGLDLVVMPGMGFDRGLRRLGHGKGFYDFFLQRYQHKTTMTEEQGNRMMPLLVGLALEEQLLPPNAEVPTNNQDWPLNALIVGDGTLIR</sequence>
<evidence type="ECO:0000313" key="8">
    <source>
        <dbReference type="Proteomes" id="UP000324767"/>
    </source>
</evidence>
<evidence type="ECO:0000256" key="3">
    <source>
        <dbReference type="ARBA" id="ARBA00022840"/>
    </source>
</evidence>
<dbReference type="OrthoDB" id="2015992at2759"/>
<dbReference type="SUPFAM" id="SSF100950">
    <property type="entry name" value="NagB/RpiA/CoA transferase-like"/>
    <property type="match status" value="1"/>
</dbReference>
<feature type="binding site" evidence="6">
    <location>
        <position position="64"/>
    </location>
    <ligand>
        <name>substrate</name>
    </ligand>
</feature>
<feature type="binding site" evidence="6">
    <location>
        <begin position="12"/>
        <end position="16"/>
    </location>
    <ligand>
        <name>ATP</name>
        <dbReference type="ChEBI" id="CHEBI:30616"/>
    </ligand>
</feature>
<dbReference type="GO" id="GO:0035999">
    <property type="term" value="P:tetrahydrofolate interconversion"/>
    <property type="evidence" value="ECO:0007669"/>
    <property type="project" value="TreeGrafter"/>
</dbReference>
<comment type="catalytic activity">
    <reaction evidence="4">
        <text>(6S)-5-formyl-5,6,7,8-tetrahydrofolate + ATP = (6R)-5,10-methenyltetrahydrofolate + ADP + phosphate</text>
        <dbReference type="Rhea" id="RHEA:10488"/>
        <dbReference type="ChEBI" id="CHEBI:30616"/>
        <dbReference type="ChEBI" id="CHEBI:43474"/>
        <dbReference type="ChEBI" id="CHEBI:57455"/>
        <dbReference type="ChEBI" id="CHEBI:57457"/>
        <dbReference type="ChEBI" id="CHEBI:456216"/>
        <dbReference type="EC" id="6.3.3.2"/>
    </reaction>
</comment>
<name>A0A5M8PXW4_9LECA</name>
<protein>
    <recommendedName>
        <fullName evidence="5">5-formyltetrahydrofolate cyclo-ligase</fullName>
        <ecNumber evidence="5">6.3.3.2</ecNumber>
    </recommendedName>
</protein>
<dbReference type="FunFam" id="3.40.50.10420:FF:000007">
    <property type="entry name" value="5-formyltetrahydrofolate cyclo-ligase"/>
    <property type="match status" value="1"/>
</dbReference>